<feature type="non-terminal residue" evidence="1">
    <location>
        <position position="121"/>
    </location>
</feature>
<dbReference type="Proteomes" id="UP000054538">
    <property type="component" value="Unassembled WGS sequence"/>
</dbReference>
<reference evidence="2" key="2">
    <citation type="submission" date="2015-01" db="EMBL/GenBank/DDBJ databases">
        <title>Evolutionary Origins and Diversification of the Mycorrhizal Mutualists.</title>
        <authorList>
            <consortium name="DOE Joint Genome Institute"/>
            <consortium name="Mycorrhizal Genomics Consortium"/>
            <person name="Kohler A."/>
            <person name="Kuo A."/>
            <person name="Nagy L.G."/>
            <person name="Floudas D."/>
            <person name="Copeland A."/>
            <person name="Barry K.W."/>
            <person name="Cichocki N."/>
            <person name="Veneault-Fourrey C."/>
            <person name="LaButti K."/>
            <person name="Lindquist E.A."/>
            <person name="Lipzen A."/>
            <person name="Lundell T."/>
            <person name="Morin E."/>
            <person name="Murat C."/>
            <person name="Riley R."/>
            <person name="Ohm R."/>
            <person name="Sun H."/>
            <person name="Tunlid A."/>
            <person name="Henrissat B."/>
            <person name="Grigoriev I.V."/>
            <person name="Hibbett D.S."/>
            <person name="Martin F."/>
        </authorList>
    </citation>
    <scope>NUCLEOTIDE SEQUENCE [LARGE SCALE GENOMIC DNA]</scope>
    <source>
        <strain evidence="2">Ve08.2h10</strain>
    </source>
</reference>
<reference evidence="1 2" key="1">
    <citation type="submission" date="2014-04" db="EMBL/GenBank/DDBJ databases">
        <authorList>
            <consortium name="DOE Joint Genome Institute"/>
            <person name="Kuo A."/>
            <person name="Kohler A."/>
            <person name="Jargeat P."/>
            <person name="Nagy L.G."/>
            <person name="Floudas D."/>
            <person name="Copeland A."/>
            <person name="Barry K.W."/>
            <person name="Cichocki N."/>
            <person name="Veneault-Fourrey C."/>
            <person name="LaButti K."/>
            <person name="Lindquist E.A."/>
            <person name="Lipzen A."/>
            <person name="Lundell T."/>
            <person name="Morin E."/>
            <person name="Murat C."/>
            <person name="Sun H."/>
            <person name="Tunlid A."/>
            <person name="Henrissat B."/>
            <person name="Grigoriev I.V."/>
            <person name="Hibbett D.S."/>
            <person name="Martin F."/>
            <person name="Nordberg H.P."/>
            <person name="Cantor M.N."/>
            <person name="Hua S.X."/>
        </authorList>
    </citation>
    <scope>NUCLEOTIDE SEQUENCE [LARGE SCALE GENOMIC DNA]</scope>
    <source>
        <strain evidence="1 2">Ve08.2h10</strain>
    </source>
</reference>
<accession>A0A0D0E1F5</accession>
<dbReference type="Pfam" id="PF18758">
    <property type="entry name" value="KDZ"/>
    <property type="match status" value="1"/>
</dbReference>
<feature type="non-terminal residue" evidence="1">
    <location>
        <position position="1"/>
    </location>
</feature>
<gene>
    <name evidence="1" type="ORF">PAXRUDRAFT_87276</name>
</gene>
<proteinExistence type="predicted"/>
<dbReference type="InterPro" id="IPR040521">
    <property type="entry name" value="KDZ"/>
</dbReference>
<organism evidence="1 2">
    <name type="scientific">Paxillus rubicundulus Ve08.2h10</name>
    <dbReference type="NCBI Taxonomy" id="930991"/>
    <lineage>
        <taxon>Eukaryota</taxon>
        <taxon>Fungi</taxon>
        <taxon>Dikarya</taxon>
        <taxon>Basidiomycota</taxon>
        <taxon>Agaricomycotina</taxon>
        <taxon>Agaricomycetes</taxon>
        <taxon>Agaricomycetidae</taxon>
        <taxon>Boletales</taxon>
        <taxon>Paxilineae</taxon>
        <taxon>Paxillaceae</taxon>
        <taxon>Paxillus</taxon>
    </lineage>
</organism>
<dbReference type="OrthoDB" id="3257768at2759"/>
<dbReference type="PANTHER" id="PTHR33096:SF1">
    <property type="entry name" value="CXC1-LIKE CYSTEINE CLUSTER ASSOCIATED WITH KDZ TRANSPOSASES DOMAIN-CONTAINING PROTEIN"/>
    <property type="match status" value="1"/>
</dbReference>
<keyword evidence="2" id="KW-1185">Reference proteome</keyword>
<dbReference type="EMBL" id="KN825522">
    <property type="protein sequence ID" value="KIK90375.1"/>
    <property type="molecule type" value="Genomic_DNA"/>
</dbReference>
<dbReference type="STRING" id="930991.A0A0D0E1F5"/>
<dbReference type="PANTHER" id="PTHR33096">
    <property type="entry name" value="CXC2 DOMAIN-CONTAINING PROTEIN"/>
    <property type="match status" value="1"/>
</dbReference>
<dbReference type="HOGENOM" id="CLU_003703_5_2_1"/>
<name>A0A0D0E1F5_9AGAM</name>
<sequence>KLEGLPRAAIIYDIACQLSIHFGAWVLTSNYLKFSISIQIVWGIGLFHIHGHQDVCLSRYSPDLIPGIGKVDGDVLENLWSQLNEICGLTCSMTAAHHREVLNDHMLDTNRKKMLDIGEVE</sequence>
<evidence type="ECO:0000313" key="2">
    <source>
        <dbReference type="Proteomes" id="UP000054538"/>
    </source>
</evidence>
<dbReference type="AlphaFoldDB" id="A0A0D0E1F5"/>
<protein>
    <submittedName>
        <fullName evidence="1">Uncharacterized protein</fullName>
    </submittedName>
</protein>
<dbReference type="InParanoid" id="A0A0D0E1F5"/>
<evidence type="ECO:0000313" key="1">
    <source>
        <dbReference type="EMBL" id="KIK90375.1"/>
    </source>
</evidence>